<dbReference type="Pfam" id="PF00501">
    <property type="entry name" value="AMP-binding"/>
    <property type="match status" value="1"/>
</dbReference>
<dbReference type="Gene3D" id="3.30.300.30">
    <property type="match status" value="1"/>
</dbReference>
<evidence type="ECO:0000256" key="1">
    <source>
        <dbReference type="ARBA" id="ARBA00006432"/>
    </source>
</evidence>
<dbReference type="InterPro" id="IPR000873">
    <property type="entry name" value="AMP-dep_synth/lig_dom"/>
</dbReference>
<organism evidence="6 7">
    <name type="scientific">Sphingomonas taxi</name>
    <dbReference type="NCBI Taxonomy" id="1549858"/>
    <lineage>
        <taxon>Bacteria</taxon>
        <taxon>Pseudomonadati</taxon>
        <taxon>Pseudomonadota</taxon>
        <taxon>Alphaproteobacteria</taxon>
        <taxon>Sphingomonadales</taxon>
        <taxon>Sphingomonadaceae</taxon>
        <taxon>Sphingomonas</taxon>
    </lineage>
</organism>
<comment type="similarity">
    <text evidence="1">Belongs to the ATP-dependent AMP-binding enzyme family.</text>
</comment>
<dbReference type="InterPro" id="IPR045851">
    <property type="entry name" value="AMP-bd_C_sf"/>
</dbReference>
<keyword evidence="3" id="KW-1133">Transmembrane helix</keyword>
<dbReference type="Pfam" id="PF13193">
    <property type="entry name" value="AMP-binding_C"/>
    <property type="match status" value="1"/>
</dbReference>
<dbReference type="PROSITE" id="PS00455">
    <property type="entry name" value="AMP_BINDING"/>
    <property type="match status" value="1"/>
</dbReference>
<gene>
    <name evidence="6" type="ORF">DI544_13985</name>
</gene>
<evidence type="ECO:0000259" key="5">
    <source>
        <dbReference type="Pfam" id="PF13193"/>
    </source>
</evidence>
<feature type="domain" description="AMP-binding enzyme C-terminal" evidence="5">
    <location>
        <begin position="459"/>
        <end position="533"/>
    </location>
</feature>
<dbReference type="InterPro" id="IPR042099">
    <property type="entry name" value="ANL_N_sf"/>
</dbReference>
<dbReference type="Gene3D" id="3.40.50.12780">
    <property type="entry name" value="N-terminal domain of ligase-like"/>
    <property type="match status" value="1"/>
</dbReference>
<dbReference type="AlphaFoldDB" id="A0A2W5QL24"/>
<keyword evidence="2" id="KW-0436">Ligase</keyword>
<keyword evidence="3" id="KW-0472">Membrane</keyword>
<dbReference type="SUPFAM" id="SSF56801">
    <property type="entry name" value="Acetyl-CoA synthetase-like"/>
    <property type="match status" value="1"/>
</dbReference>
<evidence type="ECO:0000259" key="4">
    <source>
        <dbReference type="Pfam" id="PF00501"/>
    </source>
</evidence>
<sequence>MDATIAAMTGEGGPLPLGTVQRFGRTLPCIAAAPPTLPAYFAHFCAQHRDLTFLVAGEERLTYGQVHDAATRVAHALVDGYGVRPGDRVGIAARNSPAWIVLYMGIAMAGGIATLLNGWWQAEELEAAVAEVAPRLVFADPPRVKRLAGLDGLVQPFDDTQPLEAALDAVLARAQGGALPALRGEDPATILFTSGSTGRSRGALSTHFQVMQATFNFLSSALMMQAIAAQDGVVSGLQPATLLNVPLFHVTAEITVLLQSFAMGRKLVLMTRWDAEEAMRLIEREQVTYFVGVPLMSFEMLTHPNRARYDLSTVTDISAGGAPRPVEHVRRIDAEMEGAPLIGYGLTETNAVGAGNWRSNYLAKPSSAGRASPPLSELAILDDAGRPVRQGGVGEIGIRAAACFEGYWGRPDDTAACYTDDGYFRTGDLGYLDADGYLFIVDRKKDIIIRGGENISCHEVESALYAHCDVTEAAVFGLPDERLGEVPGAVVHLASPGAVTAEELAEFVAQHLAAFKVPHRLWISPDPLPRLGTEKIDKLTLRRAYAERVAV</sequence>
<dbReference type="PANTHER" id="PTHR43201">
    <property type="entry name" value="ACYL-COA SYNTHETASE"/>
    <property type="match status" value="1"/>
</dbReference>
<dbReference type="PANTHER" id="PTHR43201:SF5">
    <property type="entry name" value="MEDIUM-CHAIN ACYL-COA LIGASE ACSF2, MITOCHONDRIAL"/>
    <property type="match status" value="1"/>
</dbReference>
<evidence type="ECO:0000313" key="7">
    <source>
        <dbReference type="Proteomes" id="UP000249229"/>
    </source>
</evidence>
<feature type="domain" description="AMP-dependent synthetase/ligase" evidence="4">
    <location>
        <begin position="41"/>
        <end position="408"/>
    </location>
</feature>
<evidence type="ECO:0000256" key="2">
    <source>
        <dbReference type="ARBA" id="ARBA00022598"/>
    </source>
</evidence>
<proteinExistence type="inferred from homology"/>
<protein>
    <submittedName>
        <fullName evidence="6">AMP-dependent synthetase</fullName>
    </submittedName>
</protein>
<reference evidence="6 7" key="1">
    <citation type="submission" date="2017-08" db="EMBL/GenBank/DDBJ databases">
        <title>Infants hospitalized years apart are colonized by the same room-sourced microbial strains.</title>
        <authorList>
            <person name="Brooks B."/>
            <person name="Olm M.R."/>
            <person name="Firek B.A."/>
            <person name="Baker R."/>
            <person name="Thomas B.C."/>
            <person name="Morowitz M.J."/>
            <person name="Banfield J.F."/>
        </authorList>
    </citation>
    <scope>NUCLEOTIDE SEQUENCE [LARGE SCALE GENOMIC DNA]</scope>
    <source>
        <strain evidence="6">S2_005_001_R1_22</strain>
    </source>
</reference>
<accession>A0A2W5QL24</accession>
<comment type="caution">
    <text evidence="6">The sequence shown here is derived from an EMBL/GenBank/DDBJ whole genome shotgun (WGS) entry which is preliminary data.</text>
</comment>
<name>A0A2W5QL24_9SPHN</name>
<dbReference type="Proteomes" id="UP000249229">
    <property type="component" value="Unassembled WGS sequence"/>
</dbReference>
<dbReference type="GO" id="GO:0031956">
    <property type="term" value="F:medium-chain fatty acid-CoA ligase activity"/>
    <property type="evidence" value="ECO:0007669"/>
    <property type="project" value="TreeGrafter"/>
</dbReference>
<feature type="transmembrane region" description="Helical" evidence="3">
    <location>
        <begin position="98"/>
        <end position="120"/>
    </location>
</feature>
<keyword evidence="3" id="KW-0812">Transmembrane</keyword>
<evidence type="ECO:0000256" key="3">
    <source>
        <dbReference type="SAM" id="Phobius"/>
    </source>
</evidence>
<dbReference type="GO" id="GO:0006631">
    <property type="term" value="P:fatty acid metabolic process"/>
    <property type="evidence" value="ECO:0007669"/>
    <property type="project" value="TreeGrafter"/>
</dbReference>
<dbReference type="InterPro" id="IPR020845">
    <property type="entry name" value="AMP-binding_CS"/>
</dbReference>
<dbReference type="EMBL" id="QFQI01000016">
    <property type="protein sequence ID" value="PZQ58517.1"/>
    <property type="molecule type" value="Genomic_DNA"/>
</dbReference>
<evidence type="ECO:0000313" key="6">
    <source>
        <dbReference type="EMBL" id="PZQ58517.1"/>
    </source>
</evidence>
<dbReference type="InterPro" id="IPR025110">
    <property type="entry name" value="AMP-bd_C"/>
</dbReference>